<dbReference type="EMBL" id="CAJOBH010024993">
    <property type="protein sequence ID" value="CAF4244709.1"/>
    <property type="molecule type" value="Genomic_DNA"/>
</dbReference>
<dbReference type="Gene3D" id="3.90.228.10">
    <property type="match status" value="1"/>
</dbReference>
<keyword evidence="3 6" id="KW-0808">Transferase</keyword>
<dbReference type="GO" id="GO:0010629">
    <property type="term" value="P:negative regulation of gene expression"/>
    <property type="evidence" value="ECO:0007669"/>
    <property type="project" value="TreeGrafter"/>
</dbReference>
<dbReference type="GO" id="GO:0005634">
    <property type="term" value="C:nucleus"/>
    <property type="evidence" value="ECO:0007669"/>
    <property type="project" value="UniProtKB-SubCell"/>
</dbReference>
<evidence type="ECO:0000256" key="4">
    <source>
        <dbReference type="ARBA" id="ARBA00023027"/>
    </source>
</evidence>
<evidence type="ECO:0000256" key="3">
    <source>
        <dbReference type="ARBA" id="ARBA00022679"/>
    </source>
</evidence>
<keyword evidence="5" id="KW-0539">Nucleus</keyword>
<dbReference type="EMBL" id="CAJNOV010018023">
    <property type="protein sequence ID" value="CAF1615728.1"/>
    <property type="molecule type" value="Genomic_DNA"/>
</dbReference>
<dbReference type="SUPFAM" id="SSF56399">
    <property type="entry name" value="ADP-ribosylation"/>
    <property type="match status" value="1"/>
</dbReference>
<dbReference type="EC" id="2.4.2.-" evidence="6"/>
<evidence type="ECO:0000313" key="11">
    <source>
        <dbReference type="EMBL" id="CAF4607063.1"/>
    </source>
</evidence>
<keyword evidence="2 6" id="KW-0328">Glycosyltransferase</keyword>
<feature type="domain" description="PARP catalytic" evidence="7">
    <location>
        <begin position="37"/>
        <end position="219"/>
    </location>
</feature>
<dbReference type="InterPro" id="IPR012317">
    <property type="entry name" value="Poly(ADP-ribose)pol_cat_dom"/>
</dbReference>
<organism evidence="8 12">
    <name type="scientific">Rotaria magnacalcarata</name>
    <dbReference type="NCBI Taxonomy" id="392030"/>
    <lineage>
        <taxon>Eukaryota</taxon>
        <taxon>Metazoa</taxon>
        <taxon>Spiralia</taxon>
        <taxon>Gnathifera</taxon>
        <taxon>Rotifera</taxon>
        <taxon>Eurotatoria</taxon>
        <taxon>Bdelloidea</taxon>
        <taxon>Philodinida</taxon>
        <taxon>Philodinidae</taxon>
        <taxon>Rotaria</taxon>
    </lineage>
</organism>
<evidence type="ECO:0000313" key="12">
    <source>
        <dbReference type="Proteomes" id="UP000663855"/>
    </source>
</evidence>
<dbReference type="PROSITE" id="PS51059">
    <property type="entry name" value="PARP_CATALYTIC"/>
    <property type="match status" value="1"/>
</dbReference>
<dbReference type="Pfam" id="PF00644">
    <property type="entry name" value="PARP"/>
    <property type="match status" value="1"/>
</dbReference>
<dbReference type="EMBL" id="CAJOBI010105227">
    <property type="protein sequence ID" value="CAF4607063.1"/>
    <property type="molecule type" value="Genomic_DNA"/>
</dbReference>
<comment type="caution">
    <text evidence="8">The sequence shown here is derived from an EMBL/GenBank/DDBJ whole genome shotgun (WGS) entry which is preliminary data.</text>
</comment>
<dbReference type="InterPro" id="IPR052056">
    <property type="entry name" value="Mono-ARTD/PARP"/>
</dbReference>
<evidence type="ECO:0000313" key="8">
    <source>
        <dbReference type="EMBL" id="CAF1615728.1"/>
    </source>
</evidence>
<evidence type="ECO:0000256" key="6">
    <source>
        <dbReference type="RuleBase" id="RU362114"/>
    </source>
</evidence>
<evidence type="ECO:0000259" key="7">
    <source>
        <dbReference type="PROSITE" id="PS51059"/>
    </source>
</evidence>
<keyword evidence="4 6" id="KW-0520">NAD</keyword>
<evidence type="ECO:0000256" key="2">
    <source>
        <dbReference type="ARBA" id="ARBA00022676"/>
    </source>
</evidence>
<evidence type="ECO:0000256" key="5">
    <source>
        <dbReference type="ARBA" id="ARBA00023242"/>
    </source>
</evidence>
<dbReference type="GO" id="GO:0003714">
    <property type="term" value="F:transcription corepressor activity"/>
    <property type="evidence" value="ECO:0007669"/>
    <property type="project" value="TreeGrafter"/>
</dbReference>
<dbReference type="EMBL" id="CAJOBJ010012376">
    <property type="protein sequence ID" value="CAF4164909.1"/>
    <property type="molecule type" value="Genomic_DNA"/>
</dbReference>
<dbReference type="Proteomes" id="UP000676336">
    <property type="component" value="Unassembled WGS sequence"/>
</dbReference>
<proteinExistence type="predicted"/>
<sequence length="219" mass="25479">MNFCNKIDLMQETEKQNFVEIYGNFFVAMQILGNDQLPATWKRSVKDQKRFLLLENTDEYQSVLTYFNQTINGKCNQLIKIERIQNETCFGQYLVQCQEFEKRLKKHTEKRLYHGCPEQAVNSIIETNFDKSFSGLNGAIYGVGVYFSSKADFSHGYTVPNDNGERYIFLARVLLGKITSASKSMKSPPPRFDSATDRNLIYVTYHDAQTYPEYLITYR</sequence>
<dbReference type="PANTHER" id="PTHR14453:SF67">
    <property type="entry name" value="POLY [ADP-RIBOSE] POLYMERASE"/>
    <property type="match status" value="1"/>
</dbReference>
<dbReference type="Proteomes" id="UP000681967">
    <property type="component" value="Unassembled WGS sequence"/>
</dbReference>
<dbReference type="GO" id="GO:0005737">
    <property type="term" value="C:cytoplasm"/>
    <property type="evidence" value="ECO:0007669"/>
    <property type="project" value="TreeGrafter"/>
</dbReference>
<dbReference type="Proteomes" id="UP000681720">
    <property type="component" value="Unassembled WGS sequence"/>
</dbReference>
<accession>A0A816BTG9</accession>
<gene>
    <name evidence="10" type="ORF">BYL167_LOCUS25308</name>
    <name evidence="8" type="ORF">CJN711_LOCUS37171</name>
    <name evidence="9" type="ORF">GIL414_LOCUS20105</name>
    <name evidence="11" type="ORF">SMN809_LOCUS39315</name>
</gene>
<dbReference type="GO" id="GO:0003950">
    <property type="term" value="F:NAD+ poly-ADP-ribosyltransferase activity"/>
    <property type="evidence" value="ECO:0007669"/>
    <property type="project" value="UniProtKB-UniRule"/>
</dbReference>
<reference evidence="8" key="1">
    <citation type="submission" date="2021-02" db="EMBL/GenBank/DDBJ databases">
        <authorList>
            <person name="Nowell W R."/>
        </authorList>
    </citation>
    <scope>NUCLEOTIDE SEQUENCE</scope>
</reference>
<evidence type="ECO:0000256" key="1">
    <source>
        <dbReference type="ARBA" id="ARBA00004123"/>
    </source>
</evidence>
<evidence type="ECO:0000313" key="10">
    <source>
        <dbReference type="EMBL" id="CAF4244709.1"/>
    </source>
</evidence>
<name>A0A816BTG9_9BILA</name>
<comment type="subcellular location">
    <subcellularLocation>
        <location evidence="1">Nucleus</location>
    </subcellularLocation>
</comment>
<dbReference type="PANTHER" id="PTHR14453">
    <property type="entry name" value="PARP/ZINC FINGER CCCH TYPE DOMAIN CONTAINING PROTEIN"/>
    <property type="match status" value="1"/>
</dbReference>
<dbReference type="Proteomes" id="UP000663855">
    <property type="component" value="Unassembled WGS sequence"/>
</dbReference>
<evidence type="ECO:0000313" key="9">
    <source>
        <dbReference type="EMBL" id="CAF4164909.1"/>
    </source>
</evidence>
<protein>
    <recommendedName>
        <fullName evidence="6">Poly [ADP-ribose] polymerase</fullName>
        <shortName evidence="6">PARP</shortName>
        <ecNumber evidence="6">2.4.2.-</ecNumber>
    </recommendedName>
</protein>
<dbReference type="AlphaFoldDB" id="A0A816BTG9"/>